<evidence type="ECO:0000313" key="4">
    <source>
        <dbReference type="Proteomes" id="UP000605676"/>
    </source>
</evidence>
<accession>A0ABS1HN90</accession>
<keyword evidence="4" id="KW-1185">Reference proteome</keyword>
<comment type="caution">
    <text evidence="3">The sequence shown here is derived from an EMBL/GenBank/DDBJ whole genome shotgun (WGS) entry which is preliminary data.</text>
</comment>
<keyword evidence="1" id="KW-0732">Signal</keyword>
<feature type="domain" description="Glycosyl hydrolase-like 10" evidence="2">
    <location>
        <begin position="58"/>
        <end position="309"/>
    </location>
</feature>
<reference evidence="3 4" key="1">
    <citation type="submission" date="2021-01" db="EMBL/GenBank/DDBJ databases">
        <title>Carboxyliciviraga sp.nov., isolated from coastal sediments.</title>
        <authorList>
            <person name="Lu D."/>
            <person name="Zhang T."/>
        </authorList>
    </citation>
    <scope>NUCLEOTIDE SEQUENCE [LARGE SCALE GENOMIC DNA]</scope>
    <source>
        <strain evidence="3 4">N1Y132</strain>
    </source>
</reference>
<sequence length="371" mass="42716">MVRILSVILALTILAPVWAKKPTGNKYSKVYSEKKFYFSGWGEPKKGDEAEQLATLKKWADAGITDLLPGAGNERLKELIRLGGNYNIRIHAWHWMMNVGGNEVCRQNPEWYSINALGQSCNEYNPYVGYYNFLSPFSEGAREYIKKGVREKAKIEGLASVHFDYIRYVDVVLGNNLQKKYPYKGGELKQDRLLPDYDFGYHPNARKQYKEIFGIDPIDMEDKEENAAWQQFRMNAISSLVEECIDICHEEGTAASAAVFPFPQLAREYVRQDWGRWNLDYFFPIVYKNDHDGNVGWVGFATNEGMKEMKEGKHLFTGILVGHYGENYDEFEQAIIAAYENGARGVTFFEIGSLNDKHWAIVKKLNERYNK</sequence>
<dbReference type="PANTHER" id="PTHR43405">
    <property type="entry name" value="GLYCOSYL HYDROLASE DIGH"/>
    <property type="match status" value="1"/>
</dbReference>
<dbReference type="EMBL" id="JAENRR010000054">
    <property type="protein sequence ID" value="MBK3519143.1"/>
    <property type="molecule type" value="Genomic_DNA"/>
</dbReference>
<name>A0ABS1HN90_9BACT</name>
<proteinExistence type="predicted"/>
<dbReference type="RefSeq" id="WP_200466364.1">
    <property type="nucleotide sequence ID" value="NZ_JAENRR010000054.1"/>
</dbReference>
<protein>
    <recommendedName>
        <fullName evidence="2">Glycosyl hydrolase-like 10 domain-containing protein</fullName>
    </recommendedName>
</protein>
<dbReference type="InterPro" id="IPR003790">
    <property type="entry name" value="GHL10"/>
</dbReference>
<gene>
    <name evidence="3" type="ORF">JIV24_17475</name>
</gene>
<organism evidence="3 4">
    <name type="scientific">Carboxylicivirga marina</name>
    <dbReference type="NCBI Taxonomy" id="2800988"/>
    <lineage>
        <taxon>Bacteria</taxon>
        <taxon>Pseudomonadati</taxon>
        <taxon>Bacteroidota</taxon>
        <taxon>Bacteroidia</taxon>
        <taxon>Marinilabiliales</taxon>
        <taxon>Marinilabiliaceae</taxon>
        <taxon>Carboxylicivirga</taxon>
    </lineage>
</organism>
<evidence type="ECO:0000256" key="1">
    <source>
        <dbReference type="ARBA" id="ARBA00022729"/>
    </source>
</evidence>
<evidence type="ECO:0000313" key="3">
    <source>
        <dbReference type="EMBL" id="MBK3519143.1"/>
    </source>
</evidence>
<evidence type="ECO:0000259" key="2">
    <source>
        <dbReference type="Pfam" id="PF02638"/>
    </source>
</evidence>
<dbReference type="Pfam" id="PF02638">
    <property type="entry name" value="GHL10"/>
    <property type="match status" value="1"/>
</dbReference>
<dbReference type="Gene3D" id="3.20.20.80">
    <property type="entry name" value="Glycosidases"/>
    <property type="match status" value="1"/>
</dbReference>
<dbReference type="Proteomes" id="UP000605676">
    <property type="component" value="Unassembled WGS sequence"/>
</dbReference>
<dbReference type="PANTHER" id="PTHR43405:SF1">
    <property type="entry name" value="GLYCOSYL HYDROLASE DIGH"/>
    <property type="match status" value="1"/>
</dbReference>
<dbReference type="InterPro" id="IPR052177">
    <property type="entry name" value="Divisome_Glycosyl_Hydrolase"/>
</dbReference>